<evidence type="ECO:0000313" key="1">
    <source>
        <dbReference type="EMBL" id="QMV68749.1"/>
    </source>
</evidence>
<dbReference type="EMBL" id="CP058555">
    <property type="protein sequence ID" value="QMV68749.1"/>
    <property type="molecule type" value="Genomic_DNA"/>
</dbReference>
<name>A0A7G5E424_9SPHI</name>
<gene>
    <name evidence="1" type="ORF">HS960_14285</name>
</gene>
<sequence>MQNNIITLNHAIFKLKHLIIPILIAVLILSCTKEKNQLSPSSDNIDEIKKEFYAQNPLADNENFFNSNFTSYIKWDSVVVKDESNVYIKINSAEPIYYGDSTFSINLADYFWLKAQKKDNKWGYSFISFLPNSEASREHFQGKIVTKFLSSNKIIIREYKGDINSSGLIAGFPPMREPCVYAYVAGVLNAVYCSTGGDEDYEQWLSGGPKDYSNIPPSTGSPGGASSTSPSTVKYKFENYACMESFLKNLENLSTFKDMVKPFTLDGNGTGNPNLQWSFKTDMSWDPNKGYNYGLASATNPTESTNRDVDIYFNANALNNSSDLVIAATALHEAIHAYSNYFLKTNKMNADGIVDEKIQEFWFTSALKTLEIQKKAGLNGDYRDHQTMMSDNVFPVMIGFLKAWGGNRYSSNEYVMASMLGLGQAGQMFDPSVNAQMAQDVSSLFDKLKKDYKITDAAFNEFLKTHSNVDPNGPLSNKKISCAK</sequence>
<dbReference type="RefSeq" id="WP_182329684.1">
    <property type="nucleotide sequence ID" value="NZ_CP058555.1"/>
</dbReference>
<evidence type="ECO:0000313" key="2">
    <source>
        <dbReference type="Proteomes" id="UP000515450"/>
    </source>
</evidence>
<dbReference type="AlphaFoldDB" id="A0A7G5E424"/>
<reference evidence="1 2" key="1">
    <citation type="journal article" date="2020" name="G3 (Bethesda)">
        <title>CeMbio - The Caenorhabditis elegans Microbiome Resource.</title>
        <authorList>
            <person name="Dirksen P."/>
            <person name="Assie A."/>
            <person name="Zimmermann J."/>
            <person name="Zhang F."/>
            <person name="Tietje A.M."/>
            <person name="Marsh S.A."/>
            <person name="Felix M.A."/>
            <person name="Shapira M."/>
            <person name="Kaleta C."/>
            <person name="Schulenburg H."/>
            <person name="Samuel B."/>
        </authorList>
    </citation>
    <scope>NUCLEOTIDE SEQUENCE [LARGE SCALE GENOMIC DNA]</scope>
    <source>
        <strain evidence="1 2">BIGb0170</strain>
    </source>
</reference>
<keyword evidence="2" id="KW-1185">Reference proteome</keyword>
<proteinExistence type="predicted"/>
<dbReference type="Proteomes" id="UP000515450">
    <property type="component" value="Chromosome"/>
</dbReference>
<accession>A0A7G5E424</accession>
<protein>
    <submittedName>
        <fullName evidence="1">Uncharacterized protein</fullName>
    </submittedName>
</protein>
<organism evidence="1 2">
    <name type="scientific">Sphingobacterium paramultivorum</name>
    <dbReference type="NCBI Taxonomy" id="2886510"/>
    <lineage>
        <taxon>Bacteria</taxon>
        <taxon>Pseudomonadati</taxon>
        <taxon>Bacteroidota</taxon>
        <taxon>Sphingobacteriia</taxon>
        <taxon>Sphingobacteriales</taxon>
        <taxon>Sphingobacteriaceae</taxon>
        <taxon>Sphingobacterium</taxon>
    </lineage>
</organism>